<evidence type="ECO:0000313" key="8">
    <source>
        <dbReference type="Proteomes" id="UP001338137"/>
    </source>
</evidence>
<dbReference type="SUPFAM" id="SSF53850">
    <property type="entry name" value="Periplasmic binding protein-like II"/>
    <property type="match status" value="1"/>
</dbReference>
<protein>
    <submittedName>
        <fullName evidence="7">Extracellular solute-binding protein</fullName>
    </submittedName>
</protein>
<dbReference type="Gene3D" id="3.40.190.10">
    <property type="entry name" value="Periplasmic binding protein-like II"/>
    <property type="match status" value="2"/>
</dbReference>
<keyword evidence="1" id="KW-1003">Cell membrane</keyword>
<dbReference type="InterPro" id="IPR050490">
    <property type="entry name" value="Bact_solute-bd_prot1"/>
</dbReference>
<organism evidence="7 8">
    <name type="scientific">Paenibacillus alba</name>
    <dbReference type="NCBI Taxonomy" id="1197127"/>
    <lineage>
        <taxon>Bacteria</taxon>
        <taxon>Bacillati</taxon>
        <taxon>Bacillota</taxon>
        <taxon>Bacilli</taxon>
        <taxon>Bacillales</taxon>
        <taxon>Paenibacillaceae</taxon>
        <taxon>Paenibacillus</taxon>
    </lineage>
</organism>
<dbReference type="RefSeq" id="WP_326072762.1">
    <property type="nucleotide sequence ID" value="NZ_JARLKY010000034.1"/>
</dbReference>
<dbReference type="InterPro" id="IPR006059">
    <property type="entry name" value="SBP"/>
</dbReference>
<evidence type="ECO:0000256" key="4">
    <source>
        <dbReference type="ARBA" id="ARBA00023139"/>
    </source>
</evidence>
<dbReference type="EMBL" id="JARLKY010000034">
    <property type="protein sequence ID" value="MEC0228544.1"/>
    <property type="molecule type" value="Genomic_DNA"/>
</dbReference>
<feature type="signal peptide" evidence="6">
    <location>
        <begin position="1"/>
        <end position="24"/>
    </location>
</feature>
<gene>
    <name evidence="7" type="ORF">P4I72_15570</name>
</gene>
<keyword evidence="5" id="KW-0449">Lipoprotein</keyword>
<dbReference type="Pfam" id="PF01547">
    <property type="entry name" value="SBP_bac_1"/>
    <property type="match status" value="1"/>
</dbReference>
<sequence>MLKKHRKLMLVTLTACLSASSLVACSSGGASSGSSSSPAASTAATAAPAAAGPKPELKSLQIWQKDDYNTYPVAKFLEQATGYKVQYDMLPQDKPQDKLNILIASGEPYDAITTVGSTDFKAVYSDYAKKGALVDLGPLIDKFGPNIKASVDPEALEAAKVDGKLYGIPTKSLNAVSTSLFIRQDWLDKVGLKMPTTLDELVAVLKAFKEKDPGGNGDKNIGLTMSGEASFISNIVGAFGMPNYWNDVNGKLIPRVMDPAFKDYTAFVADLFKQGLIDKEFAANKDATAKEKFTSGKAGIIMLNWSDVPVIMDALVKNVPTAKAGFLSALQGKDGKAALSAARGFDRITFIPKASKHPEDAIKWMNAKLEKETFKKMAIGEENKHYTFKDGTYTPIQPIFTDERNQANNFLMGTDDKNYPTYWQARVRKDMRLFDGWNLMNGLAPASTKVVDQLGYAPYMAVFSKNFLQLNTMSSDYTTKLIFGAEPMSGIDAFITKFKASGGDASFTEVNDWYATVKK</sequence>
<evidence type="ECO:0000256" key="5">
    <source>
        <dbReference type="ARBA" id="ARBA00023288"/>
    </source>
</evidence>
<dbReference type="PROSITE" id="PS51257">
    <property type="entry name" value="PROKAR_LIPOPROTEIN"/>
    <property type="match status" value="1"/>
</dbReference>
<dbReference type="CDD" id="cd13580">
    <property type="entry name" value="PBP2_AlgQ_like_1"/>
    <property type="match status" value="1"/>
</dbReference>
<feature type="chain" id="PRO_5046394353" evidence="6">
    <location>
        <begin position="25"/>
        <end position="519"/>
    </location>
</feature>
<evidence type="ECO:0000256" key="1">
    <source>
        <dbReference type="ARBA" id="ARBA00022475"/>
    </source>
</evidence>
<comment type="caution">
    <text evidence="7">The sequence shown here is derived from an EMBL/GenBank/DDBJ whole genome shotgun (WGS) entry which is preliminary data.</text>
</comment>
<evidence type="ECO:0000256" key="6">
    <source>
        <dbReference type="SAM" id="SignalP"/>
    </source>
</evidence>
<keyword evidence="8" id="KW-1185">Reference proteome</keyword>
<keyword evidence="3" id="KW-0472">Membrane</keyword>
<evidence type="ECO:0000313" key="7">
    <source>
        <dbReference type="EMBL" id="MEC0228544.1"/>
    </source>
</evidence>
<proteinExistence type="predicted"/>
<evidence type="ECO:0000256" key="2">
    <source>
        <dbReference type="ARBA" id="ARBA00022729"/>
    </source>
</evidence>
<evidence type="ECO:0000256" key="3">
    <source>
        <dbReference type="ARBA" id="ARBA00023136"/>
    </source>
</evidence>
<keyword evidence="4" id="KW-0564">Palmitate</keyword>
<dbReference type="PANTHER" id="PTHR43649">
    <property type="entry name" value="ARABINOSE-BINDING PROTEIN-RELATED"/>
    <property type="match status" value="1"/>
</dbReference>
<accession>A0ABU6G2Z5</accession>
<dbReference type="Proteomes" id="UP001338137">
    <property type="component" value="Unassembled WGS sequence"/>
</dbReference>
<name>A0ABU6G2Z5_9BACL</name>
<reference evidence="7 8" key="1">
    <citation type="submission" date="2023-03" db="EMBL/GenBank/DDBJ databases">
        <title>Bacillus Genome Sequencing.</title>
        <authorList>
            <person name="Dunlap C."/>
        </authorList>
    </citation>
    <scope>NUCLEOTIDE SEQUENCE [LARGE SCALE GENOMIC DNA]</scope>
    <source>
        <strain evidence="7 8">BD-533</strain>
    </source>
</reference>
<dbReference type="PANTHER" id="PTHR43649:SF33">
    <property type="entry name" value="POLYGALACTURONAN_RHAMNOGALACTURONAN-BINDING PROTEIN YTCQ"/>
    <property type="match status" value="1"/>
</dbReference>
<keyword evidence="2 6" id="KW-0732">Signal</keyword>